<evidence type="ECO:0000256" key="6">
    <source>
        <dbReference type="SAM" id="Phobius"/>
    </source>
</evidence>
<dbReference type="RefSeq" id="WP_094797270.1">
    <property type="nucleotide sequence ID" value="NZ_NEVI01000019.1"/>
</dbReference>
<keyword evidence="2" id="KW-1003">Cell membrane</keyword>
<feature type="transmembrane region" description="Helical" evidence="6">
    <location>
        <begin position="61"/>
        <end position="81"/>
    </location>
</feature>
<sequence>MSESVRLLCYWLGLAALTLATVNLAGAEIRSGIAVAVVALAVAKAWLIIDGFMELRHASPGWRVALLAWPFAMATGVLLAYRF</sequence>
<dbReference type="Pfam" id="PF03626">
    <property type="entry name" value="COX4_pro"/>
    <property type="match status" value="1"/>
</dbReference>
<protein>
    <recommendedName>
        <fullName evidence="9">Cytochrome C oxidase subunit IV</fullName>
    </recommendedName>
</protein>
<evidence type="ECO:0000256" key="3">
    <source>
        <dbReference type="ARBA" id="ARBA00022692"/>
    </source>
</evidence>
<evidence type="ECO:0000256" key="1">
    <source>
        <dbReference type="ARBA" id="ARBA00004651"/>
    </source>
</evidence>
<comment type="subcellular location">
    <subcellularLocation>
        <location evidence="1">Cell membrane</location>
        <topology evidence="1">Multi-pass membrane protein</topology>
    </subcellularLocation>
</comment>
<feature type="transmembrane region" description="Helical" evidence="6">
    <location>
        <begin position="7"/>
        <end position="25"/>
    </location>
</feature>
<keyword evidence="8" id="KW-1185">Reference proteome</keyword>
<feature type="transmembrane region" description="Helical" evidence="6">
    <location>
        <begin position="31"/>
        <end position="49"/>
    </location>
</feature>
<evidence type="ECO:0000256" key="4">
    <source>
        <dbReference type="ARBA" id="ARBA00022989"/>
    </source>
</evidence>
<dbReference type="InterPro" id="IPR005171">
    <property type="entry name" value="Cyt_c_oxidase_su4_prok"/>
</dbReference>
<evidence type="ECO:0000313" key="7">
    <source>
        <dbReference type="EMBL" id="OZI17200.1"/>
    </source>
</evidence>
<comment type="caution">
    <text evidence="7">The sequence shown here is derived from an EMBL/GenBank/DDBJ whole genome shotgun (WGS) entry which is preliminary data.</text>
</comment>
<reference evidence="8" key="1">
    <citation type="submission" date="2017-05" db="EMBL/GenBank/DDBJ databases">
        <title>Complete and WGS of Bordetella genogroups.</title>
        <authorList>
            <person name="Spilker T."/>
            <person name="Lipuma J."/>
        </authorList>
    </citation>
    <scope>NUCLEOTIDE SEQUENCE [LARGE SCALE GENOMIC DNA]</scope>
    <source>
        <strain evidence="8">AU18089</strain>
    </source>
</reference>
<evidence type="ECO:0000313" key="8">
    <source>
        <dbReference type="Proteomes" id="UP000216947"/>
    </source>
</evidence>
<organism evidence="7 8">
    <name type="scientific">Bordetella genomosp. 7</name>
    <dbReference type="NCBI Taxonomy" id="1416805"/>
    <lineage>
        <taxon>Bacteria</taxon>
        <taxon>Pseudomonadati</taxon>
        <taxon>Pseudomonadota</taxon>
        <taxon>Betaproteobacteria</taxon>
        <taxon>Burkholderiales</taxon>
        <taxon>Alcaligenaceae</taxon>
        <taxon>Bordetella</taxon>
    </lineage>
</organism>
<keyword evidence="3 6" id="KW-0812">Transmembrane</keyword>
<dbReference type="Proteomes" id="UP000216947">
    <property type="component" value="Unassembled WGS sequence"/>
</dbReference>
<accession>A0A261QXX1</accession>
<proteinExistence type="predicted"/>
<dbReference type="OrthoDB" id="9181004at2"/>
<keyword evidence="5 6" id="KW-0472">Membrane</keyword>
<dbReference type="EMBL" id="NEVK01000007">
    <property type="protein sequence ID" value="OZI17200.1"/>
    <property type="molecule type" value="Genomic_DNA"/>
</dbReference>
<evidence type="ECO:0008006" key="9">
    <source>
        <dbReference type="Google" id="ProtNLM"/>
    </source>
</evidence>
<name>A0A261QXX1_9BORD</name>
<dbReference type="AlphaFoldDB" id="A0A261QXX1"/>
<evidence type="ECO:0000256" key="5">
    <source>
        <dbReference type="ARBA" id="ARBA00023136"/>
    </source>
</evidence>
<keyword evidence="4 6" id="KW-1133">Transmembrane helix</keyword>
<evidence type="ECO:0000256" key="2">
    <source>
        <dbReference type="ARBA" id="ARBA00022475"/>
    </source>
</evidence>
<gene>
    <name evidence="7" type="ORF">CAL19_15275</name>
</gene>
<dbReference type="GO" id="GO:0005886">
    <property type="term" value="C:plasma membrane"/>
    <property type="evidence" value="ECO:0007669"/>
    <property type="project" value="UniProtKB-SubCell"/>
</dbReference>